<sequence length="164" mass="16584">MTTERDTNRLPLRAGAMLLLAVAIVFFGLGAHRLATGSTNQAGPVAAPSAPRPSGATPPSEAVADTSVAASSTKVCVVNAGSVSGLAGSVTEQLKTKGYKTAEPANMLSSTLNENTIFYRPGTEVAAKQVATDLGGGYSVEPRPSNSLKLPACADGVLVIAITE</sequence>
<reference evidence="5" key="1">
    <citation type="journal article" date="2019" name="Int. J. Syst. Evol. Microbiol.">
        <title>The Global Catalogue of Microorganisms (GCM) 10K type strain sequencing project: providing services to taxonomists for standard genome sequencing and annotation.</title>
        <authorList>
            <consortium name="The Broad Institute Genomics Platform"/>
            <consortium name="The Broad Institute Genome Sequencing Center for Infectious Disease"/>
            <person name="Wu L."/>
            <person name="Ma J."/>
        </authorList>
    </citation>
    <scope>NUCLEOTIDE SEQUENCE [LARGE SCALE GENOMIC DNA]</scope>
    <source>
        <strain evidence="5">JCM 14234</strain>
    </source>
</reference>
<keyword evidence="5" id="KW-1185">Reference proteome</keyword>
<dbReference type="RefSeq" id="WP_290704290.1">
    <property type="nucleotide sequence ID" value="NZ_BAAAVS010000011.1"/>
</dbReference>
<evidence type="ECO:0000256" key="2">
    <source>
        <dbReference type="SAM" id="Phobius"/>
    </source>
</evidence>
<evidence type="ECO:0000256" key="1">
    <source>
        <dbReference type="SAM" id="MobiDB-lite"/>
    </source>
</evidence>
<gene>
    <name evidence="4" type="ORF">GCM10010528_06030</name>
</gene>
<feature type="region of interest" description="Disordered" evidence="1">
    <location>
        <begin position="40"/>
        <end position="65"/>
    </location>
</feature>
<proteinExistence type="predicted"/>
<accession>A0ABP6L2X9</accession>
<dbReference type="Pfam" id="PF13399">
    <property type="entry name" value="LytR_C"/>
    <property type="match status" value="1"/>
</dbReference>
<name>A0ABP6L2X9_9ACTN</name>
<feature type="transmembrane region" description="Helical" evidence="2">
    <location>
        <begin position="12"/>
        <end position="31"/>
    </location>
</feature>
<dbReference type="Proteomes" id="UP001501035">
    <property type="component" value="Unassembled WGS sequence"/>
</dbReference>
<dbReference type="InterPro" id="IPR027381">
    <property type="entry name" value="LytR/CpsA/Psr_C"/>
</dbReference>
<feature type="domain" description="LytR/CpsA/Psr regulator C-terminal" evidence="3">
    <location>
        <begin position="73"/>
        <end position="144"/>
    </location>
</feature>
<keyword evidence="2" id="KW-0472">Membrane</keyword>
<protein>
    <submittedName>
        <fullName evidence="4">LytR C-terminal domain-containing protein</fullName>
    </submittedName>
</protein>
<comment type="caution">
    <text evidence="4">The sequence shown here is derived from an EMBL/GenBank/DDBJ whole genome shotgun (WGS) entry which is preliminary data.</text>
</comment>
<evidence type="ECO:0000259" key="3">
    <source>
        <dbReference type="Pfam" id="PF13399"/>
    </source>
</evidence>
<dbReference type="Gene3D" id="3.30.70.2390">
    <property type="match status" value="1"/>
</dbReference>
<evidence type="ECO:0000313" key="5">
    <source>
        <dbReference type="Proteomes" id="UP001501035"/>
    </source>
</evidence>
<keyword evidence="2" id="KW-1133">Transmembrane helix</keyword>
<dbReference type="EMBL" id="BAAAVS010000011">
    <property type="protein sequence ID" value="GAA3027110.1"/>
    <property type="molecule type" value="Genomic_DNA"/>
</dbReference>
<evidence type="ECO:0000313" key="4">
    <source>
        <dbReference type="EMBL" id="GAA3027110.1"/>
    </source>
</evidence>
<keyword evidence="2" id="KW-0812">Transmembrane</keyword>
<organism evidence="4 5">
    <name type="scientific">Gordonia defluvii</name>
    <dbReference type="NCBI Taxonomy" id="283718"/>
    <lineage>
        <taxon>Bacteria</taxon>
        <taxon>Bacillati</taxon>
        <taxon>Actinomycetota</taxon>
        <taxon>Actinomycetes</taxon>
        <taxon>Mycobacteriales</taxon>
        <taxon>Gordoniaceae</taxon>
        <taxon>Gordonia</taxon>
    </lineage>
</organism>